<feature type="signal peptide" evidence="7">
    <location>
        <begin position="1"/>
        <end position="20"/>
    </location>
</feature>
<evidence type="ECO:0000256" key="6">
    <source>
        <dbReference type="ARBA" id="ARBA00023136"/>
    </source>
</evidence>
<dbReference type="RefSeq" id="WP_092152677.1">
    <property type="nucleotide sequence ID" value="NZ_FNBX01000002.1"/>
</dbReference>
<feature type="chain" id="PRO_5011540300" evidence="7">
    <location>
        <begin position="21"/>
        <end position="364"/>
    </location>
</feature>
<evidence type="ECO:0000256" key="4">
    <source>
        <dbReference type="ARBA" id="ARBA00022475"/>
    </source>
</evidence>
<evidence type="ECO:0000259" key="11">
    <source>
        <dbReference type="Pfam" id="PF25967"/>
    </source>
</evidence>
<keyword evidence="3" id="KW-0813">Transport</keyword>
<dbReference type="PANTHER" id="PTHR30469">
    <property type="entry name" value="MULTIDRUG RESISTANCE PROTEIN MDTA"/>
    <property type="match status" value="1"/>
</dbReference>
<feature type="domain" description="Multidrug resistance protein MdtA-like alpha-helical hairpin" evidence="8">
    <location>
        <begin position="101"/>
        <end position="169"/>
    </location>
</feature>
<evidence type="ECO:0000256" key="1">
    <source>
        <dbReference type="ARBA" id="ARBA00004236"/>
    </source>
</evidence>
<feature type="domain" description="Multidrug resistance protein MdtA-like barrel-sandwich hybrid" evidence="9">
    <location>
        <begin position="61"/>
        <end position="202"/>
    </location>
</feature>
<dbReference type="Pfam" id="PF25876">
    <property type="entry name" value="HH_MFP_RND"/>
    <property type="match status" value="1"/>
</dbReference>
<dbReference type="Gene3D" id="2.40.420.20">
    <property type="match status" value="1"/>
</dbReference>
<dbReference type="InterPro" id="IPR058624">
    <property type="entry name" value="MdtA-like_HH"/>
</dbReference>
<sequence length="364" mass="38624">MTNLLRSCLCLALLLPPLLGGCGDDAKTSGPPPAPVRVAAVTRGDVPRLLQAVGNVRASASVEVRPRVTGEILEVHFTEGQDVREGAALITIDPRPFAAALREKRAQLAKSEAQLAKALDDMRRYGKLVGEGYVSREAYEKTATDAAALRATVQADKAAAESAALELDYCTVTAPISGRAGSLQVDKGNMVKSTEATPVVVINTLAPCYVLFSVPEAHLPAILERMAKGPTPVTATPTGGEPATGALTLVENSVDARTGTIRLRATFANADRRLWPGQFVQVELPLGTARNALSLPTRAVQSGREGPYVYVADAQQRAAYRKVTPLFEYRDATVVEGDLREGEAVVVEGQVRLAPGLPVRVVEE</sequence>
<dbReference type="GO" id="GO:1990281">
    <property type="term" value="C:efflux pump complex"/>
    <property type="evidence" value="ECO:0007669"/>
    <property type="project" value="TreeGrafter"/>
</dbReference>
<protein>
    <submittedName>
        <fullName evidence="12">Membrane fusion protein, multidrug efflux system</fullName>
    </submittedName>
</protein>
<dbReference type="InterPro" id="IPR058626">
    <property type="entry name" value="MdtA-like_b-barrel"/>
</dbReference>
<dbReference type="SUPFAM" id="SSF111369">
    <property type="entry name" value="HlyD-like secretion proteins"/>
    <property type="match status" value="1"/>
</dbReference>
<keyword evidence="5" id="KW-0997">Cell inner membrane</keyword>
<dbReference type="GO" id="GO:0015562">
    <property type="term" value="F:efflux transmembrane transporter activity"/>
    <property type="evidence" value="ECO:0007669"/>
    <property type="project" value="TreeGrafter"/>
</dbReference>
<dbReference type="PROSITE" id="PS51257">
    <property type="entry name" value="PROKAR_LIPOPROTEIN"/>
    <property type="match status" value="1"/>
</dbReference>
<dbReference type="Pfam" id="PF25917">
    <property type="entry name" value="BSH_RND"/>
    <property type="match status" value="1"/>
</dbReference>
<dbReference type="OrthoDB" id="9772050at2"/>
<dbReference type="Pfam" id="PF25944">
    <property type="entry name" value="Beta-barrel_RND"/>
    <property type="match status" value="1"/>
</dbReference>
<keyword evidence="13" id="KW-1185">Reference proteome</keyword>
<dbReference type="Proteomes" id="UP000199355">
    <property type="component" value="Unassembled WGS sequence"/>
</dbReference>
<evidence type="ECO:0000256" key="7">
    <source>
        <dbReference type="SAM" id="SignalP"/>
    </source>
</evidence>
<dbReference type="Gene3D" id="2.40.50.100">
    <property type="match status" value="1"/>
</dbReference>
<feature type="domain" description="Multidrug resistance protein MdtA-like C-terminal permuted SH3" evidence="11">
    <location>
        <begin position="291"/>
        <end position="349"/>
    </location>
</feature>
<keyword evidence="7" id="KW-0732">Signal</keyword>
<organism evidence="12 13">
    <name type="scientific">Desulfovibrio legallii</name>
    <dbReference type="NCBI Taxonomy" id="571438"/>
    <lineage>
        <taxon>Bacteria</taxon>
        <taxon>Pseudomonadati</taxon>
        <taxon>Thermodesulfobacteriota</taxon>
        <taxon>Desulfovibrionia</taxon>
        <taxon>Desulfovibrionales</taxon>
        <taxon>Desulfovibrionaceae</taxon>
        <taxon>Desulfovibrio</taxon>
    </lineage>
</organism>
<dbReference type="InterPro" id="IPR006143">
    <property type="entry name" value="RND_pump_MFP"/>
</dbReference>
<dbReference type="InterPro" id="IPR058627">
    <property type="entry name" value="MdtA-like_C"/>
</dbReference>
<evidence type="ECO:0000259" key="10">
    <source>
        <dbReference type="Pfam" id="PF25944"/>
    </source>
</evidence>
<evidence type="ECO:0000313" key="12">
    <source>
        <dbReference type="EMBL" id="SDF18115.1"/>
    </source>
</evidence>
<dbReference type="Gene3D" id="1.10.287.470">
    <property type="entry name" value="Helix hairpin bin"/>
    <property type="match status" value="1"/>
</dbReference>
<gene>
    <name evidence="12" type="ORF">SAMN05192586_102135</name>
</gene>
<dbReference type="PANTHER" id="PTHR30469:SF36">
    <property type="entry name" value="BLL3903 PROTEIN"/>
    <property type="match status" value="1"/>
</dbReference>
<dbReference type="EMBL" id="FNBX01000002">
    <property type="protein sequence ID" value="SDF18115.1"/>
    <property type="molecule type" value="Genomic_DNA"/>
</dbReference>
<dbReference type="AlphaFoldDB" id="A0A1G7IZQ7"/>
<evidence type="ECO:0000313" key="13">
    <source>
        <dbReference type="Proteomes" id="UP000199355"/>
    </source>
</evidence>
<evidence type="ECO:0000256" key="5">
    <source>
        <dbReference type="ARBA" id="ARBA00022519"/>
    </source>
</evidence>
<reference evidence="13" key="1">
    <citation type="submission" date="2016-10" db="EMBL/GenBank/DDBJ databases">
        <authorList>
            <person name="Varghese N."/>
            <person name="Submissions S."/>
        </authorList>
    </citation>
    <scope>NUCLEOTIDE SEQUENCE [LARGE SCALE GENOMIC DNA]</scope>
    <source>
        <strain evidence="13">KHC7</strain>
    </source>
</reference>
<dbReference type="InterPro" id="IPR058625">
    <property type="entry name" value="MdtA-like_BSH"/>
</dbReference>
<name>A0A1G7IZQ7_9BACT</name>
<evidence type="ECO:0000256" key="3">
    <source>
        <dbReference type="ARBA" id="ARBA00022448"/>
    </source>
</evidence>
<dbReference type="NCBIfam" id="TIGR01730">
    <property type="entry name" value="RND_mfp"/>
    <property type="match status" value="1"/>
</dbReference>
<dbReference type="Pfam" id="PF25967">
    <property type="entry name" value="RND-MFP_C"/>
    <property type="match status" value="1"/>
</dbReference>
<dbReference type="Gene3D" id="2.40.30.170">
    <property type="match status" value="1"/>
</dbReference>
<proteinExistence type="inferred from homology"/>
<keyword evidence="6" id="KW-0472">Membrane</keyword>
<evidence type="ECO:0000259" key="8">
    <source>
        <dbReference type="Pfam" id="PF25876"/>
    </source>
</evidence>
<comment type="subcellular location">
    <subcellularLocation>
        <location evidence="1">Cell membrane</location>
    </subcellularLocation>
</comment>
<comment type="similarity">
    <text evidence="2">Belongs to the membrane fusion protein (MFP) (TC 8.A.1) family.</text>
</comment>
<evidence type="ECO:0000256" key="2">
    <source>
        <dbReference type="ARBA" id="ARBA00009477"/>
    </source>
</evidence>
<evidence type="ECO:0000259" key="9">
    <source>
        <dbReference type="Pfam" id="PF25917"/>
    </source>
</evidence>
<feature type="domain" description="Multidrug resistance protein MdtA-like beta-barrel" evidence="10">
    <location>
        <begin position="207"/>
        <end position="287"/>
    </location>
</feature>
<keyword evidence="4" id="KW-1003">Cell membrane</keyword>
<dbReference type="STRING" id="571438.SAMN05192586_102135"/>
<accession>A0A1G7IZQ7</accession>